<evidence type="ECO:0000313" key="4">
    <source>
        <dbReference type="Proteomes" id="UP001165083"/>
    </source>
</evidence>
<dbReference type="Proteomes" id="UP001165083">
    <property type="component" value="Unassembled WGS sequence"/>
</dbReference>
<evidence type="ECO:0000256" key="2">
    <source>
        <dbReference type="SAM" id="MobiDB-lite"/>
    </source>
</evidence>
<feature type="coiled-coil region" evidence="1">
    <location>
        <begin position="180"/>
        <end position="245"/>
    </location>
</feature>
<feature type="compositionally biased region" description="Basic residues" evidence="2">
    <location>
        <begin position="138"/>
        <end position="148"/>
    </location>
</feature>
<evidence type="ECO:0000313" key="3">
    <source>
        <dbReference type="EMBL" id="GMF36951.1"/>
    </source>
</evidence>
<feature type="compositionally biased region" description="Low complexity" evidence="2">
    <location>
        <begin position="35"/>
        <end position="58"/>
    </location>
</feature>
<feature type="region of interest" description="Disordered" evidence="2">
    <location>
        <begin position="99"/>
        <end position="178"/>
    </location>
</feature>
<keyword evidence="4" id="KW-1185">Reference proteome</keyword>
<dbReference type="EMBL" id="BSXW01001463">
    <property type="protein sequence ID" value="GMF36951.1"/>
    <property type="molecule type" value="Genomic_DNA"/>
</dbReference>
<organism evidence="3 4">
    <name type="scientific">Phytophthora lilii</name>
    <dbReference type="NCBI Taxonomy" id="2077276"/>
    <lineage>
        <taxon>Eukaryota</taxon>
        <taxon>Sar</taxon>
        <taxon>Stramenopiles</taxon>
        <taxon>Oomycota</taxon>
        <taxon>Peronosporomycetes</taxon>
        <taxon>Peronosporales</taxon>
        <taxon>Peronosporaceae</taxon>
        <taxon>Phytophthora</taxon>
    </lineage>
</organism>
<evidence type="ECO:0000256" key="1">
    <source>
        <dbReference type="SAM" id="Coils"/>
    </source>
</evidence>
<keyword evidence="1" id="KW-0175">Coiled coil</keyword>
<feature type="compositionally biased region" description="Basic and acidic residues" evidence="2">
    <location>
        <begin position="149"/>
        <end position="164"/>
    </location>
</feature>
<accession>A0A9W6XEI6</accession>
<protein>
    <submittedName>
        <fullName evidence="3">Unnamed protein product</fullName>
    </submittedName>
</protein>
<name>A0A9W6XEI6_9STRA</name>
<dbReference type="AlphaFoldDB" id="A0A9W6XEI6"/>
<feature type="compositionally biased region" description="Low complexity" evidence="2">
    <location>
        <begin position="112"/>
        <end position="128"/>
    </location>
</feature>
<sequence>MFTGASECDNTQRKSFDNPPPAPSMKSWFTPATPPFAHASPWSSPSACSGSESASPPAADAPPPLDADWQILNDLLTDDPLGALPSVNPHQNIPFHSASVRQSEASPASPFSGALPAAYSSSSSAGSLKTPQVQAPKKVVKGRGRGRKVAAEVKKEPLTLEEQKKQRRRSQIASSVQRHRQKKKCLVSSLQAEMARLTAQLAVLRAQRRAQMADNDQLVAYEEEAMTQRRKRKQAEQNNQVLKQALFQQTAFLGGMRALMGGGNLPCSKTLEFHDWVHSYTALASRDALARRKEYVAHFPKSKMELATKLVLKNTEEETQRMLAVGEVYYGNVRMLHDGTRDAQVLDEGYTDVVMRELFGRPNNSNTSHCCKTDDAGDGRVIKEFSSVFLFRETAECTLDSLIDLVFTSMRSIGVYYPGEAYQSRSVDEVYQDEDDGVTKSRVYYTDLAASMEPILEVVDETRNAADIKVEARVITREQRSRDEAMILWDYVDEDLLHPMPVDAPGRRTIRRNVCGGMVIRREPDTGMLSVRHTSIKGYCPLTKPKNAALASETPDAEEARRAVSRRIALQATEYERVKDRCTRYVFNDITSRLASLHVS</sequence>
<reference evidence="3" key="1">
    <citation type="submission" date="2023-04" db="EMBL/GenBank/DDBJ databases">
        <title>Phytophthora lilii NBRC 32176.</title>
        <authorList>
            <person name="Ichikawa N."/>
            <person name="Sato H."/>
            <person name="Tonouchi N."/>
        </authorList>
    </citation>
    <scope>NUCLEOTIDE SEQUENCE</scope>
    <source>
        <strain evidence="3">NBRC 32176</strain>
    </source>
</reference>
<dbReference type="CDD" id="cd14686">
    <property type="entry name" value="bZIP"/>
    <property type="match status" value="1"/>
</dbReference>
<dbReference type="OrthoDB" id="164305at2759"/>
<proteinExistence type="predicted"/>
<comment type="caution">
    <text evidence="3">The sequence shown here is derived from an EMBL/GenBank/DDBJ whole genome shotgun (WGS) entry which is preliminary data.</text>
</comment>
<gene>
    <name evidence="3" type="ORF">Plil01_001560600</name>
</gene>
<feature type="region of interest" description="Disordered" evidence="2">
    <location>
        <begin position="1"/>
        <end position="73"/>
    </location>
</feature>